<proteinExistence type="predicted"/>
<evidence type="ECO:0000313" key="2">
    <source>
        <dbReference type="Proteomes" id="UP001301958"/>
    </source>
</evidence>
<name>A0AAN7BJR8_9PEZI</name>
<organism evidence="1 2">
    <name type="scientific">Podospora fimiseda</name>
    <dbReference type="NCBI Taxonomy" id="252190"/>
    <lineage>
        <taxon>Eukaryota</taxon>
        <taxon>Fungi</taxon>
        <taxon>Dikarya</taxon>
        <taxon>Ascomycota</taxon>
        <taxon>Pezizomycotina</taxon>
        <taxon>Sordariomycetes</taxon>
        <taxon>Sordariomycetidae</taxon>
        <taxon>Sordariales</taxon>
        <taxon>Podosporaceae</taxon>
        <taxon>Podospora</taxon>
    </lineage>
</organism>
<evidence type="ECO:0008006" key="3">
    <source>
        <dbReference type="Google" id="ProtNLM"/>
    </source>
</evidence>
<dbReference type="PANTHER" id="PTHR10039">
    <property type="entry name" value="AMELOGENIN"/>
    <property type="match status" value="1"/>
</dbReference>
<reference evidence="1" key="2">
    <citation type="submission" date="2023-05" db="EMBL/GenBank/DDBJ databases">
        <authorList>
            <consortium name="Lawrence Berkeley National Laboratory"/>
            <person name="Steindorff A."/>
            <person name="Hensen N."/>
            <person name="Bonometti L."/>
            <person name="Westerberg I."/>
            <person name="Brannstrom I.O."/>
            <person name="Guillou S."/>
            <person name="Cros-Aarteil S."/>
            <person name="Calhoun S."/>
            <person name="Haridas S."/>
            <person name="Kuo A."/>
            <person name="Mondo S."/>
            <person name="Pangilinan J."/>
            <person name="Riley R."/>
            <person name="Labutti K."/>
            <person name="Andreopoulos B."/>
            <person name="Lipzen A."/>
            <person name="Chen C."/>
            <person name="Yanf M."/>
            <person name="Daum C."/>
            <person name="Ng V."/>
            <person name="Clum A."/>
            <person name="Ohm R."/>
            <person name="Martin F."/>
            <person name="Silar P."/>
            <person name="Natvig D."/>
            <person name="Lalanne C."/>
            <person name="Gautier V."/>
            <person name="Ament-Velasquez S.L."/>
            <person name="Kruys A."/>
            <person name="Hutchinson M.I."/>
            <person name="Powell A.J."/>
            <person name="Barry K."/>
            <person name="Miller A.N."/>
            <person name="Grigoriev I.V."/>
            <person name="Debuchy R."/>
            <person name="Gladieux P."/>
            <person name="Thoren M.H."/>
            <person name="Johannesson H."/>
        </authorList>
    </citation>
    <scope>NUCLEOTIDE SEQUENCE</scope>
    <source>
        <strain evidence="1">CBS 990.96</strain>
    </source>
</reference>
<protein>
    <recommendedName>
        <fullName evidence="3">NACHT domain-containing protein</fullName>
    </recommendedName>
</protein>
<evidence type="ECO:0000313" key="1">
    <source>
        <dbReference type="EMBL" id="KAK4224534.1"/>
    </source>
</evidence>
<accession>A0AAN7BJR8</accession>
<dbReference type="Proteomes" id="UP001301958">
    <property type="component" value="Unassembled WGS sequence"/>
</dbReference>
<dbReference type="PANTHER" id="PTHR10039:SF14">
    <property type="entry name" value="NACHT DOMAIN-CONTAINING PROTEIN"/>
    <property type="match status" value="1"/>
</dbReference>
<reference evidence="1" key="1">
    <citation type="journal article" date="2023" name="Mol. Phylogenet. Evol.">
        <title>Genome-scale phylogeny and comparative genomics of the fungal order Sordariales.</title>
        <authorList>
            <person name="Hensen N."/>
            <person name="Bonometti L."/>
            <person name="Westerberg I."/>
            <person name="Brannstrom I.O."/>
            <person name="Guillou S."/>
            <person name="Cros-Aarteil S."/>
            <person name="Calhoun S."/>
            <person name="Haridas S."/>
            <person name="Kuo A."/>
            <person name="Mondo S."/>
            <person name="Pangilinan J."/>
            <person name="Riley R."/>
            <person name="LaButti K."/>
            <person name="Andreopoulos B."/>
            <person name="Lipzen A."/>
            <person name="Chen C."/>
            <person name="Yan M."/>
            <person name="Daum C."/>
            <person name="Ng V."/>
            <person name="Clum A."/>
            <person name="Steindorff A."/>
            <person name="Ohm R.A."/>
            <person name="Martin F."/>
            <person name="Silar P."/>
            <person name="Natvig D.O."/>
            <person name="Lalanne C."/>
            <person name="Gautier V."/>
            <person name="Ament-Velasquez S.L."/>
            <person name="Kruys A."/>
            <person name="Hutchinson M.I."/>
            <person name="Powell A.J."/>
            <person name="Barry K."/>
            <person name="Miller A.N."/>
            <person name="Grigoriev I.V."/>
            <person name="Debuchy R."/>
            <person name="Gladieux P."/>
            <person name="Hiltunen Thoren M."/>
            <person name="Johannesson H."/>
        </authorList>
    </citation>
    <scope>NUCLEOTIDE SEQUENCE</scope>
    <source>
        <strain evidence="1">CBS 990.96</strain>
    </source>
</reference>
<comment type="caution">
    <text evidence="1">The sequence shown here is derived from an EMBL/GenBank/DDBJ whole genome shotgun (WGS) entry which is preliminary data.</text>
</comment>
<gene>
    <name evidence="1" type="ORF">QBC38DRAFT_547610</name>
</gene>
<dbReference type="AlphaFoldDB" id="A0AAN7BJR8"/>
<sequence>MTQIMALVGKEVQKWWNRKGKSASTGNGLSLPMKQAASTANTEAFTSMAESIEAISRIIFRCTRIEALLLKTPSNLVSQLADAILRLYETSLRFLAQASAHYSKNTGKRFLKVVSAGRKAFVEEPMLRVIKQEEEVLKLANLVNAEVNSLRFDGIDAGIRQVFDDNQRHVIEKQRQTLRKWINGISTTNTYETALQNHHDGTCEWVLKVPEFQKWKSNDPPRFESQITLAPWPTGIRKNVYIGLDHSTPGTPAVNTLKGCLFVVDGFDECGDIDAGAGYHHNEPKNLFLRDLMKYFAETASRVLVVSRDAPDIRECISEDDPAGLSAEGSRLERLVYGITAKDTTCDIQSFSTSMVERRLASKNSELRHQITSQAVERSQGMFLWIKLPEREITVGKNAKQLKEAVSHMPSGISNAYSRELERVINLESSEKEQAVMIFRWVLHASHPLTVKELVEAVVVSGQDLTSYPHDELPDCWNECFVDSAYVDEMILNSCGSLIELRSSSENQNLADKTVHFVHFSLKEYLIAIYTKPQLHDLANRLGLGPQHVEGERIDRICEGYIELYSRAGLDETANPFWWYAMASHSISLDDASALVSLQSLHS</sequence>
<keyword evidence="2" id="KW-1185">Reference proteome</keyword>
<dbReference type="EMBL" id="MU865390">
    <property type="protein sequence ID" value="KAK4224534.1"/>
    <property type="molecule type" value="Genomic_DNA"/>
</dbReference>